<evidence type="ECO:0000256" key="1">
    <source>
        <dbReference type="SAM" id="Phobius"/>
    </source>
</evidence>
<dbReference type="Proteomes" id="UP000240987">
    <property type="component" value="Unassembled WGS sequence"/>
</dbReference>
<feature type="transmembrane region" description="Helical" evidence="1">
    <location>
        <begin position="16"/>
        <end position="36"/>
    </location>
</feature>
<sequence>MLAFMGKLDMYSKNKILIFSFVSVMGWIFASFLMLTEIRSDREYIKVKVSENAFNIVSQALQDKKSDEEIIKQMEVWFSKEWTAQTGSVTTICDNNRDAFKKIMSDSAITTICRLRI</sequence>
<proteinExistence type="predicted"/>
<evidence type="ECO:0008006" key="4">
    <source>
        <dbReference type="Google" id="ProtNLM"/>
    </source>
</evidence>
<protein>
    <recommendedName>
        <fullName evidence="4">Chemotaxis methyl-accepting receptor HlyB-like 4HB MCP domain-containing protein</fullName>
    </recommendedName>
</protein>
<dbReference type="RefSeq" id="WP_107241183.1">
    <property type="nucleotide sequence ID" value="NZ_PYMJ01000001.1"/>
</dbReference>
<reference evidence="2 3" key="1">
    <citation type="submission" date="2018-01" db="EMBL/GenBank/DDBJ databases">
        <title>Whole genome sequencing of Histamine producing bacteria.</title>
        <authorList>
            <person name="Butler K."/>
        </authorList>
    </citation>
    <scope>NUCLEOTIDE SEQUENCE [LARGE SCALE GENOMIC DNA]</scope>
    <source>
        <strain evidence="2 3">JCM 12947</strain>
    </source>
</reference>
<keyword evidence="3" id="KW-1185">Reference proteome</keyword>
<dbReference type="AlphaFoldDB" id="A0A2T3JRN0"/>
<organism evidence="2 3">
    <name type="scientific">Photobacterium frigidiphilum</name>
    <dbReference type="NCBI Taxonomy" id="264736"/>
    <lineage>
        <taxon>Bacteria</taxon>
        <taxon>Pseudomonadati</taxon>
        <taxon>Pseudomonadota</taxon>
        <taxon>Gammaproteobacteria</taxon>
        <taxon>Vibrionales</taxon>
        <taxon>Vibrionaceae</taxon>
        <taxon>Photobacterium</taxon>
    </lineage>
</organism>
<keyword evidence="1" id="KW-0472">Membrane</keyword>
<evidence type="ECO:0000313" key="3">
    <source>
        <dbReference type="Proteomes" id="UP000240987"/>
    </source>
</evidence>
<gene>
    <name evidence="2" type="ORF">C9J12_02075</name>
</gene>
<accession>A0A2T3JRN0</accession>
<keyword evidence="1" id="KW-0812">Transmembrane</keyword>
<dbReference type="OrthoDB" id="5820682at2"/>
<comment type="caution">
    <text evidence="2">The sequence shown here is derived from an EMBL/GenBank/DDBJ whole genome shotgun (WGS) entry which is preliminary data.</text>
</comment>
<dbReference type="EMBL" id="PYMJ01000001">
    <property type="protein sequence ID" value="PSU51754.1"/>
    <property type="molecule type" value="Genomic_DNA"/>
</dbReference>
<evidence type="ECO:0000313" key="2">
    <source>
        <dbReference type="EMBL" id="PSU51754.1"/>
    </source>
</evidence>
<keyword evidence="1" id="KW-1133">Transmembrane helix</keyword>
<name>A0A2T3JRN0_9GAMM</name>